<organism evidence="1 2">
    <name type="scientific">Glossina austeni</name>
    <name type="common">Savannah tsetse fly</name>
    <dbReference type="NCBI Taxonomy" id="7395"/>
    <lineage>
        <taxon>Eukaryota</taxon>
        <taxon>Metazoa</taxon>
        <taxon>Ecdysozoa</taxon>
        <taxon>Arthropoda</taxon>
        <taxon>Hexapoda</taxon>
        <taxon>Insecta</taxon>
        <taxon>Pterygota</taxon>
        <taxon>Neoptera</taxon>
        <taxon>Endopterygota</taxon>
        <taxon>Diptera</taxon>
        <taxon>Brachycera</taxon>
        <taxon>Muscomorpha</taxon>
        <taxon>Hippoboscoidea</taxon>
        <taxon>Glossinidae</taxon>
        <taxon>Glossina</taxon>
    </lineage>
</organism>
<dbReference type="Proteomes" id="UP000078200">
    <property type="component" value="Unassembled WGS sequence"/>
</dbReference>
<proteinExistence type="predicted"/>
<evidence type="ECO:0000313" key="1">
    <source>
        <dbReference type="EnsemblMetazoa" id="GAUT006760-PA"/>
    </source>
</evidence>
<name>A0A1A9UJF6_GLOAU</name>
<reference evidence="1" key="1">
    <citation type="submission" date="2020-05" db="UniProtKB">
        <authorList>
            <consortium name="EnsemblMetazoa"/>
        </authorList>
    </citation>
    <scope>IDENTIFICATION</scope>
    <source>
        <strain evidence="1">TTRI</strain>
    </source>
</reference>
<evidence type="ECO:0000313" key="2">
    <source>
        <dbReference type="Proteomes" id="UP000078200"/>
    </source>
</evidence>
<protein>
    <recommendedName>
        <fullName evidence="3">DDE Tnp4 domain-containing protein</fullName>
    </recommendedName>
</protein>
<sequence>MENRKLKVVDVLREREEKKNSGLVAKAKMSLSTNLVRQQSGKMAGLDLSGILNCRRRLEWTKEWLVKNQDEFLSKENLRKELLFRNNEVYHLNCFFNITERQFRYLVNVLAPVVTKMEPQRKKKFFSAEERIAITLKYLATGEVHSCRNYCFRASKSVIIKMIADICQKMHELLKDKYLSPPKSEEQWLSVADEIQRKHSISNCLGNLSMREIDFHNAIHRLGDDMANSTKPGLIMAAIVDSDLNFMYAEIEKVEGQRYDEVFEKSSIRSDIENEVIKIPKARGNKGAPYFFAGCLTLPSKPYMVKIPQPHTQSTKLEESYDAKLHNLTVMSVHAFRILGNIFPILGDALRLCEDDARKMLLGCLSLYNFLRKTDSSFRKRTEQILNSDEEDDYMLSGSEEEKRERKEFTPNVLTSNCFKTLCKQRGDTTDAQIVRQQLLSQYRNQMKSST</sequence>
<dbReference type="VEuPathDB" id="VectorBase:GAUT006760"/>
<dbReference type="STRING" id="7395.A0A1A9UJF6"/>
<evidence type="ECO:0008006" key="3">
    <source>
        <dbReference type="Google" id="ProtNLM"/>
    </source>
</evidence>
<accession>A0A1A9UJF6</accession>
<keyword evidence="2" id="KW-1185">Reference proteome</keyword>
<dbReference type="EnsemblMetazoa" id="GAUT006760-RA">
    <property type="protein sequence ID" value="GAUT006760-PA"/>
    <property type="gene ID" value="GAUT006760"/>
</dbReference>
<dbReference type="AlphaFoldDB" id="A0A1A9UJF6"/>